<name>A0ABR0YMB0_HUSHU</name>
<feature type="region of interest" description="Disordered" evidence="1">
    <location>
        <begin position="173"/>
        <end position="213"/>
    </location>
</feature>
<protein>
    <submittedName>
        <fullName evidence="2">mRNAional regulatory protein AlgP-like isoform X1</fullName>
    </submittedName>
</protein>
<organism evidence="2 3">
    <name type="scientific">Huso huso</name>
    <name type="common">Beluga</name>
    <name type="synonym">Acipenser huso</name>
    <dbReference type="NCBI Taxonomy" id="61971"/>
    <lineage>
        <taxon>Eukaryota</taxon>
        <taxon>Metazoa</taxon>
        <taxon>Chordata</taxon>
        <taxon>Craniata</taxon>
        <taxon>Vertebrata</taxon>
        <taxon>Euteleostomi</taxon>
        <taxon>Actinopterygii</taxon>
        <taxon>Chondrostei</taxon>
        <taxon>Acipenseriformes</taxon>
        <taxon>Acipenseridae</taxon>
        <taxon>Huso</taxon>
    </lineage>
</organism>
<dbReference type="EMBL" id="JAHFZB010000027">
    <property type="protein sequence ID" value="KAK6473638.1"/>
    <property type="molecule type" value="Genomic_DNA"/>
</dbReference>
<feature type="non-terminal residue" evidence="2">
    <location>
        <position position="1"/>
    </location>
</feature>
<feature type="region of interest" description="Disordered" evidence="1">
    <location>
        <begin position="1"/>
        <end position="45"/>
    </location>
</feature>
<dbReference type="Proteomes" id="UP001369086">
    <property type="component" value="Unassembled WGS sequence"/>
</dbReference>
<reference evidence="2 3" key="1">
    <citation type="submission" date="2021-05" db="EMBL/GenBank/DDBJ databases">
        <authorList>
            <person name="Zahm M."/>
            <person name="Klopp C."/>
            <person name="Cabau C."/>
            <person name="Kuhl H."/>
            <person name="Suciu R."/>
            <person name="Ciorpac M."/>
            <person name="Holostenco D."/>
            <person name="Gessner J."/>
            <person name="Wuertz S."/>
            <person name="Hohne C."/>
            <person name="Stock M."/>
            <person name="Gislard M."/>
            <person name="Lluch J."/>
            <person name="Milhes M."/>
            <person name="Lampietro C."/>
            <person name="Lopez Roques C."/>
            <person name="Donnadieu C."/>
            <person name="Du K."/>
            <person name="Schartl M."/>
            <person name="Guiguen Y."/>
        </authorList>
    </citation>
    <scope>NUCLEOTIDE SEQUENCE [LARGE SCALE GENOMIC DNA]</scope>
    <source>
        <strain evidence="2">Hh-F2</strain>
        <tissue evidence="2">Blood</tissue>
    </source>
</reference>
<feature type="compositionally biased region" description="Polar residues" evidence="1">
    <location>
        <begin position="1"/>
        <end position="36"/>
    </location>
</feature>
<evidence type="ECO:0000313" key="3">
    <source>
        <dbReference type="Proteomes" id="UP001369086"/>
    </source>
</evidence>
<proteinExistence type="predicted"/>
<evidence type="ECO:0000313" key="2">
    <source>
        <dbReference type="EMBL" id="KAK6473638.1"/>
    </source>
</evidence>
<feature type="compositionally biased region" description="Low complexity" evidence="1">
    <location>
        <begin position="191"/>
        <end position="209"/>
    </location>
</feature>
<keyword evidence="3" id="KW-1185">Reference proteome</keyword>
<gene>
    <name evidence="2" type="ORF">HHUSO_G27112</name>
</gene>
<comment type="caution">
    <text evidence="2">The sequence shown here is derived from an EMBL/GenBank/DDBJ whole genome shotgun (WGS) entry which is preliminary data.</text>
</comment>
<evidence type="ECO:0000256" key="1">
    <source>
        <dbReference type="SAM" id="MobiDB-lite"/>
    </source>
</evidence>
<sequence length="231" mass="23632">PHQKQNKPSGSTQPQPMQPSFLNNGKSLNQSQNNHSEPVPEEIKSVIKRVQISGDMPSSVLGMAETPTGLAGAPTASICTMKCIKYPPMGSGGVPSSISGIAGPPPSLSMAPSEIPAAPKLGIDMPRTKPVTGPITGTPAPPTNAASASTAKPAVAPTVCTDASLWIKPTASTETHTAARPPAAAQHENKPAASSLPDAAPAATATNPSIQIKSASSKSYLPPLYWLQRLI</sequence>
<accession>A0ABR0YMB0</accession>